<dbReference type="PANTHER" id="PTHR30175">
    <property type="entry name" value="PHOSPHOTRANSFERASE SYSTEM TRANSPORT PROTEIN"/>
    <property type="match status" value="1"/>
</dbReference>
<evidence type="ECO:0000313" key="16">
    <source>
        <dbReference type="Proteomes" id="UP000824048"/>
    </source>
</evidence>
<comment type="caution">
    <text evidence="15">The sequence shown here is derived from an EMBL/GenBank/DDBJ whole genome shotgun (WGS) entry which is preliminary data.</text>
</comment>
<dbReference type="GO" id="GO:0008982">
    <property type="term" value="F:protein-N(PI)-phosphohistidine-sugar phosphotransferase activity"/>
    <property type="evidence" value="ECO:0007669"/>
    <property type="project" value="InterPro"/>
</dbReference>
<dbReference type="InterPro" id="IPR003352">
    <property type="entry name" value="PTS_EIIC"/>
</dbReference>
<evidence type="ECO:0000256" key="4">
    <source>
        <dbReference type="ARBA" id="ARBA00022597"/>
    </source>
</evidence>
<evidence type="ECO:0000256" key="10">
    <source>
        <dbReference type="ARBA" id="ARBA00023136"/>
    </source>
</evidence>
<feature type="domain" description="PTS EIIB type-1" evidence="13">
    <location>
        <begin position="4"/>
        <end position="87"/>
    </location>
</feature>
<evidence type="ECO:0000256" key="1">
    <source>
        <dbReference type="ARBA" id="ARBA00004651"/>
    </source>
</evidence>
<evidence type="ECO:0000256" key="12">
    <source>
        <dbReference type="SAM" id="Phobius"/>
    </source>
</evidence>
<dbReference type="GO" id="GO:0090588">
    <property type="term" value="F:protein-phosphocysteine-N-acetylmuramate phosphotransferase system transporter activity"/>
    <property type="evidence" value="ECO:0007669"/>
    <property type="project" value="TreeGrafter"/>
</dbReference>
<evidence type="ECO:0000256" key="9">
    <source>
        <dbReference type="ARBA" id="ARBA00022989"/>
    </source>
</evidence>
<evidence type="ECO:0000256" key="11">
    <source>
        <dbReference type="PROSITE-ProRule" id="PRU00421"/>
    </source>
</evidence>
<gene>
    <name evidence="15" type="ORF">H9811_04660</name>
</gene>
<evidence type="ECO:0000256" key="8">
    <source>
        <dbReference type="ARBA" id="ARBA00022777"/>
    </source>
</evidence>
<dbReference type="EMBL" id="DXBP01000030">
    <property type="protein sequence ID" value="HIZ41840.1"/>
    <property type="molecule type" value="Genomic_DNA"/>
</dbReference>
<evidence type="ECO:0000259" key="13">
    <source>
        <dbReference type="PROSITE" id="PS51098"/>
    </source>
</evidence>
<name>A0A9D2J987_9FIRM</name>
<accession>A0A9D2J987</accession>
<keyword evidence="3" id="KW-1003">Cell membrane</keyword>
<dbReference type="PROSITE" id="PS51098">
    <property type="entry name" value="PTS_EIIB_TYPE_1"/>
    <property type="match status" value="1"/>
</dbReference>
<protein>
    <submittedName>
        <fullName evidence="15">PTS transporter subunit EIIC</fullName>
    </submittedName>
</protein>
<feature type="transmembrane region" description="Helical" evidence="12">
    <location>
        <begin position="125"/>
        <end position="146"/>
    </location>
</feature>
<feature type="transmembrane region" description="Helical" evidence="12">
    <location>
        <begin position="226"/>
        <end position="246"/>
    </location>
</feature>
<proteinExistence type="predicted"/>
<keyword evidence="2" id="KW-0813">Transport</keyword>
<feature type="transmembrane region" description="Helical" evidence="12">
    <location>
        <begin position="266"/>
        <end position="294"/>
    </location>
</feature>
<dbReference type="GO" id="GO:0005886">
    <property type="term" value="C:plasma membrane"/>
    <property type="evidence" value="ECO:0007669"/>
    <property type="project" value="UniProtKB-SubCell"/>
</dbReference>
<feature type="transmembrane region" description="Helical" evidence="12">
    <location>
        <begin position="347"/>
        <end position="367"/>
    </location>
</feature>
<dbReference type="Pfam" id="PF00367">
    <property type="entry name" value="PTS_EIIB"/>
    <property type="match status" value="1"/>
</dbReference>
<sequence>MTNEELVKRILAESGGKENVVTATNCMTRLRIHVKDGSKVSDDALKQVEGVLGVVHDRPDYVEVVVGPGKSRKCADICAEMGIPAAADGKEDLSTGNDWKANKAAVKAGQKDSRIKSMLKTFGEIFVPLIPGVIAAGLCSGLATLLTQVYPGYADNAFWSIVYNLLSLINASFMTYLTAWAGYRAAERFGATPILGGMLGMMTTLGNIDNIAKIIGLYNEAQPLDAILRAGRGGVLAVVIGVWFLAKVEKAVRKRIPDNLDIMFTPLLTLIVCAIPYVFIIMPLTGFVSTGLCWIVEQVCMSSNPIIRIVAGFISAALFLPMVAMGMHHGLVALYTVQLESIGFVTLYPALAMAGAGQVGAAIAIFLKAKKVKNQRLCSVIDGALPAGILGVGEPLIYGVTLPMGKPFFTAGIGAAFGGAFVMAMQVASTTWGPSGILAFPVMTAGPNSAVMSMVYYGIGLVISYVMGFLITNAFVTTDEVAQA</sequence>
<evidence type="ECO:0000256" key="6">
    <source>
        <dbReference type="ARBA" id="ARBA00022683"/>
    </source>
</evidence>
<dbReference type="InterPro" id="IPR001996">
    <property type="entry name" value="PTS_IIB_1"/>
</dbReference>
<dbReference type="PANTHER" id="PTHR30175:SF3">
    <property type="entry name" value="PTS SYSTEM N-ACETYLMURAMIC ACID-SPECIFIC EIIBC COMPONENT"/>
    <property type="match status" value="1"/>
</dbReference>
<keyword evidence="10 12" id="KW-0472">Membrane</keyword>
<evidence type="ECO:0000256" key="2">
    <source>
        <dbReference type="ARBA" id="ARBA00022448"/>
    </source>
</evidence>
<reference evidence="15" key="2">
    <citation type="submission" date="2021-04" db="EMBL/GenBank/DDBJ databases">
        <authorList>
            <person name="Gilroy R."/>
        </authorList>
    </citation>
    <scope>NUCLEOTIDE SEQUENCE</scope>
    <source>
        <strain evidence="15">ChiSxjej1B13-11774</strain>
    </source>
</reference>
<feature type="domain" description="PTS EIIC type-1" evidence="14">
    <location>
        <begin position="120"/>
        <end position="484"/>
    </location>
</feature>
<dbReference type="PROSITE" id="PS51103">
    <property type="entry name" value="PTS_EIIC_TYPE_1"/>
    <property type="match status" value="1"/>
</dbReference>
<dbReference type="Pfam" id="PF02378">
    <property type="entry name" value="PTS_EIIC"/>
    <property type="match status" value="1"/>
</dbReference>
<feature type="transmembrane region" description="Helical" evidence="12">
    <location>
        <begin position="306"/>
        <end position="327"/>
    </location>
</feature>
<dbReference type="Gene3D" id="3.30.1360.60">
    <property type="entry name" value="Glucose permease domain IIB"/>
    <property type="match status" value="1"/>
</dbReference>
<keyword evidence="6" id="KW-0598">Phosphotransferase system</keyword>
<dbReference type="InterPro" id="IPR036878">
    <property type="entry name" value="Glu_permease_IIB"/>
</dbReference>
<dbReference type="AlphaFoldDB" id="A0A9D2J987"/>
<dbReference type="CDD" id="cd00212">
    <property type="entry name" value="PTS_IIB_glc"/>
    <property type="match status" value="1"/>
</dbReference>
<dbReference type="GO" id="GO:0009401">
    <property type="term" value="P:phosphoenolpyruvate-dependent sugar phosphotransferase system"/>
    <property type="evidence" value="ECO:0007669"/>
    <property type="project" value="UniProtKB-KW"/>
</dbReference>
<evidence type="ECO:0000256" key="3">
    <source>
        <dbReference type="ARBA" id="ARBA00022475"/>
    </source>
</evidence>
<comment type="subcellular location">
    <subcellularLocation>
        <location evidence="1">Cell membrane</location>
        <topology evidence="1">Multi-pass membrane protein</topology>
    </subcellularLocation>
</comment>
<dbReference type="PROSITE" id="PS01035">
    <property type="entry name" value="PTS_EIIB_TYPE_1_CYS"/>
    <property type="match status" value="1"/>
</dbReference>
<feature type="active site" description="Phosphocysteine intermediate; for EIIB activity" evidence="11">
    <location>
        <position position="26"/>
    </location>
</feature>
<evidence type="ECO:0000313" key="15">
    <source>
        <dbReference type="EMBL" id="HIZ41840.1"/>
    </source>
</evidence>
<evidence type="ECO:0000256" key="5">
    <source>
        <dbReference type="ARBA" id="ARBA00022679"/>
    </source>
</evidence>
<keyword evidence="4" id="KW-0762">Sugar transport</keyword>
<keyword evidence="9 12" id="KW-1133">Transmembrane helix</keyword>
<dbReference type="SUPFAM" id="SSF55604">
    <property type="entry name" value="Glucose permease domain IIB"/>
    <property type="match status" value="1"/>
</dbReference>
<dbReference type="GO" id="GO:0016301">
    <property type="term" value="F:kinase activity"/>
    <property type="evidence" value="ECO:0007669"/>
    <property type="project" value="UniProtKB-KW"/>
</dbReference>
<reference evidence="15" key="1">
    <citation type="journal article" date="2021" name="PeerJ">
        <title>Extensive microbial diversity within the chicken gut microbiome revealed by metagenomics and culture.</title>
        <authorList>
            <person name="Gilroy R."/>
            <person name="Ravi A."/>
            <person name="Getino M."/>
            <person name="Pursley I."/>
            <person name="Horton D.L."/>
            <person name="Alikhan N.F."/>
            <person name="Baker D."/>
            <person name="Gharbi K."/>
            <person name="Hall N."/>
            <person name="Watson M."/>
            <person name="Adriaenssens E.M."/>
            <person name="Foster-Nyarko E."/>
            <person name="Jarju S."/>
            <person name="Secka A."/>
            <person name="Antonio M."/>
            <person name="Oren A."/>
            <person name="Chaudhuri R.R."/>
            <person name="La Ragione R."/>
            <person name="Hildebrand F."/>
            <person name="Pallen M.J."/>
        </authorList>
    </citation>
    <scope>NUCLEOTIDE SEQUENCE</scope>
    <source>
        <strain evidence="15">ChiSxjej1B13-11774</strain>
    </source>
</reference>
<feature type="transmembrane region" description="Helical" evidence="12">
    <location>
        <begin position="158"/>
        <end position="179"/>
    </location>
</feature>
<organism evidence="15 16">
    <name type="scientific">Candidatus Gemmiger excrementigallinarum</name>
    <dbReference type="NCBI Taxonomy" id="2838609"/>
    <lineage>
        <taxon>Bacteria</taxon>
        <taxon>Bacillati</taxon>
        <taxon>Bacillota</taxon>
        <taxon>Clostridia</taxon>
        <taxon>Eubacteriales</taxon>
        <taxon>Gemmiger</taxon>
    </lineage>
</organism>
<evidence type="ECO:0000256" key="7">
    <source>
        <dbReference type="ARBA" id="ARBA00022692"/>
    </source>
</evidence>
<dbReference type="Proteomes" id="UP000824048">
    <property type="component" value="Unassembled WGS sequence"/>
</dbReference>
<dbReference type="InterPro" id="IPR050558">
    <property type="entry name" value="PTS_Sugar-Specific_Components"/>
</dbReference>
<dbReference type="InterPro" id="IPR018113">
    <property type="entry name" value="PTrfase_EIIB_Cys"/>
</dbReference>
<keyword evidence="8" id="KW-0418">Kinase</keyword>
<feature type="transmembrane region" description="Helical" evidence="12">
    <location>
        <begin position="454"/>
        <end position="476"/>
    </location>
</feature>
<feature type="transmembrane region" description="Helical" evidence="12">
    <location>
        <begin position="408"/>
        <end position="434"/>
    </location>
</feature>
<evidence type="ECO:0000259" key="14">
    <source>
        <dbReference type="PROSITE" id="PS51103"/>
    </source>
</evidence>
<keyword evidence="7 12" id="KW-0812">Transmembrane</keyword>
<dbReference type="InterPro" id="IPR013013">
    <property type="entry name" value="PTS_EIIC_1"/>
</dbReference>
<keyword evidence="5" id="KW-0808">Transferase</keyword>